<keyword evidence="2" id="KW-0808">Transferase</keyword>
<accession>A0A401G2F6</accession>
<evidence type="ECO:0000259" key="5">
    <source>
        <dbReference type="PROSITE" id="PS50123"/>
    </source>
</evidence>
<dbReference type="OrthoDB" id="9786165at2"/>
<evidence type="ECO:0000313" key="7">
    <source>
        <dbReference type="Proteomes" id="UP000288096"/>
    </source>
</evidence>
<dbReference type="InterPro" id="IPR029063">
    <property type="entry name" value="SAM-dependent_MTases_sf"/>
</dbReference>
<dbReference type="InterPro" id="IPR022642">
    <property type="entry name" value="CheR_C"/>
</dbReference>
<dbReference type="AlphaFoldDB" id="A0A401G2F6"/>
<reference evidence="7" key="1">
    <citation type="submission" date="2017-11" db="EMBL/GenBank/DDBJ databases">
        <authorList>
            <person name="Watanabe M."/>
            <person name="Kojima H."/>
        </authorList>
    </citation>
    <scope>NUCLEOTIDE SEQUENCE [LARGE SCALE GENOMIC DNA]</scope>
    <source>
        <strain evidence="7">Tokyo 01</strain>
    </source>
</reference>
<keyword evidence="7" id="KW-1185">Reference proteome</keyword>
<dbReference type="InterPro" id="IPR011990">
    <property type="entry name" value="TPR-like_helical_dom_sf"/>
</dbReference>
<dbReference type="Proteomes" id="UP000288096">
    <property type="component" value="Unassembled WGS sequence"/>
</dbReference>
<dbReference type="PANTHER" id="PTHR24422">
    <property type="entry name" value="CHEMOTAXIS PROTEIN METHYLTRANSFERASE"/>
    <property type="match status" value="1"/>
</dbReference>
<proteinExistence type="predicted"/>
<dbReference type="Pfam" id="PF01739">
    <property type="entry name" value="CheR"/>
    <property type="match status" value="1"/>
</dbReference>
<sequence>MPHVTIERLLEQKTGLSAETLGRGAVEKAMHRRMAACGIRDAVRYLTHIRHAPPEWEALTELVVVPETWFFRNRASFVFLKSYVMNDWLPAHDSGRLRILSLPCSTGEEPYSVAMTLLEAGLPRTRFHIDAADISGRALERAGRGEYTRGAFRGNGYPFLKPYFQKTGGIYRLRQDVRTAVRFSKSNLMAPDLLAREPVYDILFCRNLMIYLSPSALRRAMRTIERLLIPDGMLFVGHAEHEPFRAAGYIWSPHPGAFALRRPAPSRPRPYTAPAGKRAGQICESAYRFTPRPGNPHPANRGSIPDRPDLPADGDMLETARRLADQGMLEEAMRCCQACLCLRPSHAGAHFLAGMICRALGDEVQAETCLDRTVYLDPNHHEALIQLALIAEHRGNRVRAAQLRSRAERVRRREKRT</sequence>
<keyword evidence="1" id="KW-0489">Methyltransferase</keyword>
<dbReference type="Gene3D" id="3.40.50.150">
    <property type="entry name" value="Vaccinia Virus protein VP39"/>
    <property type="match status" value="1"/>
</dbReference>
<dbReference type="Gene3D" id="1.25.40.10">
    <property type="entry name" value="Tetratricopeptide repeat domain"/>
    <property type="match status" value="1"/>
</dbReference>
<dbReference type="PANTHER" id="PTHR24422:SF19">
    <property type="entry name" value="CHEMOTAXIS PROTEIN METHYLTRANSFERASE"/>
    <property type="match status" value="1"/>
</dbReference>
<feature type="domain" description="CheR-type methyltransferase" evidence="5">
    <location>
        <begin position="6"/>
        <end position="240"/>
    </location>
</feature>
<dbReference type="EMBL" id="BEXT01000001">
    <property type="protein sequence ID" value="GBC63404.1"/>
    <property type="molecule type" value="Genomic_DNA"/>
</dbReference>
<dbReference type="InterPro" id="IPR050903">
    <property type="entry name" value="Bact_Chemotaxis_MeTrfase"/>
</dbReference>
<organism evidence="6 7">
    <name type="scientific">Desulfonema ishimotonii</name>
    <dbReference type="NCBI Taxonomy" id="45657"/>
    <lineage>
        <taxon>Bacteria</taxon>
        <taxon>Pseudomonadati</taxon>
        <taxon>Thermodesulfobacteriota</taxon>
        <taxon>Desulfobacteria</taxon>
        <taxon>Desulfobacterales</taxon>
        <taxon>Desulfococcaceae</taxon>
        <taxon>Desulfonema</taxon>
    </lineage>
</organism>
<dbReference type="SUPFAM" id="SSF48452">
    <property type="entry name" value="TPR-like"/>
    <property type="match status" value="1"/>
</dbReference>
<evidence type="ECO:0000256" key="1">
    <source>
        <dbReference type="ARBA" id="ARBA00022603"/>
    </source>
</evidence>
<evidence type="ECO:0000256" key="4">
    <source>
        <dbReference type="SAM" id="MobiDB-lite"/>
    </source>
</evidence>
<comment type="caution">
    <text evidence="6">The sequence shown here is derived from an EMBL/GenBank/DDBJ whole genome shotgun (WGS) entry which is preliminary data.</text>
</comment>
<name>A0A401G2F6_9BACT</name>
<protein>
    <submittedName>
        <fullName evidence="6">Chemotaxis protein</fullName>
    </submittedName>
</protein>
<dbReference type="GO" id="GO:0008757">
    <property type="term" value="F:S-adenosylmethionine-dependent methyltransferase activity"/>
    <property type="evidence" value="ECO:0007669"/>
    <property type="project" value="InterPro"/>
</dbReference>
<reference evidence="7" key="2">
    <citation type="submission" date="2019-01" db="EMBL/GenBank/DDBJ databases">
        <title>Genome sequence of Desulfonema ishimotonii strain Tokyo 01.</title>
        <authorList>
            <person name="Fukui M."/>
        </authorList>
    </citation>
    <scope>NUCLEOTIDE SEQUENCE [LARGE SCALE GENOMIC DNA]</scope>
    <source>
        <strain evidence="7">Tokyo 01</strain>
    </source>
</reference>
<dbReference type="PRINTS" id="PR00996">
    <property type="entry name" value="CHERMTFRASE"/>
</dbReference>
<evidence type="ECO:0000313" key="6">
    <source>
        <dbReference type="EMBL" id="GBC63404.1"/>
    </source>
</evidence>
<dbReference type="SUPFAM" id="SSF53335">
    <property type="entry name" value="S-adenosyl-L-methionine-dependent methyltransferases"/>
    <property type="match status" value="1"/>
</dbReference>
<keyword evidence="3" id="KW-0949">S-adenosyl-L-methionine</keyword>
<dbReference type="InterPro" id="IPR000780">
    <property type="entry name" value="CheR_MeTrfase"/>
</dbReference>
<gene>
    <name evidence="6" type="ORF">DENIS_4398</name>
</gene>
<dbReference type="PROSITE" id="PS50123">
    <property type="entry name" value="CHER"/>
    <property type="match status" value="1"/>
</dbReference>
<evidence type="ECO:0000256" key="2">
    <source>
        <dbReference type="ARBA" id="ARBA00022679"/>
    </source>
</evidence>
<dbReference type="SMART" id="SM00138">
    <property type="entry name" value="MeTrc"/>
    <property type="match status" value="1"/>
</dbReference>
<feature type="region of interest" description="Disordered" evidence="4">
    <location>
        <begin position="290"/>
        <end position="312"/>
    </location>
</feature>
<evidence type="ECO:0000256" key="3">
    <source>
        <dbReference type="ARBA" id="ARBA00022691"/>
    </source>
</evidence>
<dbReference type="GO" id="GO:0032259">
    <property type="term" value="P:methylation"/>
    <property type="evidence" value="ECO:0007669"/>
    <property type="project" value="UniProtKB-KW"/>
</dbReference>